<keyword evidence="3" id="KW-1185">Reference proteome</keyword>
<organism evidence="4">
    <name type="scientific">Thrips palmi</name>
    <name type="common">Melon thrips</name>
    <dbReference type="NCBI Taxonomy" id="161013"/>
    <lineage>
        <taxon>Eukaryota</taxon>
        <taxon>Metazoa</taxon>
        <taxon>Ecdysozoa</taxon>
        <taxon>Arthropoda</taxon>
        <taxon>Hexapoda</taxon>
        <taxon>Insecta</taxon>
        <taxon>Pterygota</taxon>
        <taxon>Neoptera</taxon>
        <taxon>Paraneoptera</taxon>
        <taxon>Thysanoptera</taxon>
        <taxon>Terebrantia</taxon>
        <taxon>Thripoidea</taxon>
        <taxon>Thripidae</taxon>
        <taxon>Thrips</taxon>
    </lineage>
</organism>
<dbReference type="InParanoid" id="A0A6P8ZNL7"/>
<feature type="chain" id="PRO_5028460105" evidence="2">
    <location>
        <begin position="23"/>
        <end position="135"/>
    </location>
</feature>
<dbReference type="Proteomes" id="UP000515158">
    <property type="component" value="Unplaced"/>
</dbReference>
<evidence type="ECO:0000256" key="2">
    <source>
        <dbReference type="SAM" id="SignalP"/>
    </source>
</evidence>
<proteinExistence type="predicted"/>
<name>A0A6P8ZNL7_THRPL</name>
<dbReference type="KEGG" id="tpal:117646038"/>
<feature type="region of interest" description="Disordered" evidence="1">
    <location>
        <begin position="44"/>
        <end position="106"/>
    </location>
</feature>
<gene>
    <name evidence="4" type="primary">LOC117646038</name>
</gene>
<dbReference type="RefSeq" id="XP_034242574.1">
    <property type="nucleotide sequence ID" value="XM_034386683.1"/>
</dbReference>
<accession>A0A6P8ZNL7</accession>
<keyword evidence="2" id="KW-0732">Signal</keyword>
<feature type="signal peptide" evidence="2">
    <location>
        <begin position="1"/>
        <end position="22"/>
    </location>
</feature>
<evidence type="ECO:0000313" key="3">
    <source>
        <dbReference type="Proteomes" id="UP000515158"/>
    </source>
</evidence>
<dbReference type="GeneID" id="117646038"/>
<reference evidence="4" key="1">
    <citation type="submission" date="2025-08" db="UniProtKB">
        <authorList>
            <consortium name="RefSeq"/>
        </authorList>
    </citation>
    <scope>IDENTIFICATION</scope>
    <source>
        <tissue evidence="4">Total insect</tissue>
    </source>
</reference>
<sequence length="135" mass="14817">MTCMLSLGFIALVMGCVHCCTANVKAKEYETFDTPFLQLDHCDLGLGPRSPRSPRGPRSPRTTRHKADAGWSVLRKLHPTPDADNGNESEEELLFHAPSGPVDSPSLISLHSLQSARERGSSMSMEDLLLLGRCR</sequence>
<evidence type="ECO:0000256" key="1">
    <source>
        <dbReference type="SAM" id="MobiDB-lite"/>
    </source>
</evidence>
<evidence type="ECO:0000313" key="4">
    <source>
        <dbReference type="RefSeq" id="XP_034242574.1"/>
    </source>
</evidence>
<protein>
    <submittedName>
        <fullName evidence="4">Uncharacterized protein LOC117646038</fullName>
    </submittedName>
</protein>
<dbReference type="AlphaFoldDB" id="A0A6P8ZNL7"/>